<feature type="domain" description="TNase-like" evidence="4">
    <location>
        <begin position="2"/>
        <end position="78"/>
    </location>
</feature>
<evidence type="ECO:0000313" key="5">
    <source>
        <dbReference type="EMBL" id="KGG10964.1"/>
    </source>
</evidence>
<keyword evidence="3" id="KW-0378">Hydrolase</keyword>
<dbReference type="InterPro" id="IPR035437">
    <property type="entry name" value="SNase_OB-fold_sf"/>
</dbReference>
<dbReference type="PANTHER" id="PTHR12302">
    <property type="entry name" value="EBNA2 BINDING PROTEIN P100"/>
    <property type="match status" value="1"/>
</dbReference>
<dbReference type="GO" id="GO:0004519">
    <property type="term" value="F:endonuclease activity"/>
    <property type="evidence" value="ECO:0007669"/>
    <property type="project" value="UniProtKB-KW"/>
</dbReference>
<evidence type="ECO:0000256" key="1">
    <source>
        <dbReference type="ARBA" id="ARBA00022722"/>
    </source>
</evidence>
<organism evidence="5 6">
    <name type="scientific">Prochlorococcus marinus str. MIT 9401</name>
    <dbReference type="NCBI Taxonomy" id="167551"/>
    <lineage>
        <taxon>Bacteria</taxon>
        <taxon>Bacillati</taxon>
        <taxon>Cyanobacteriota</taxon>
        <taxon>Cyanophyceae</taxon>
        <taxon>Synechococcales</taxon>
        <taxon>Prochlorococcaceae</taxon>
        <taxon>Prochlorococcus</taxon>
    </lineage>
</organism>
<accession>A0A0A2BEB0</accession>
<keyword evidence="2" id="KW-0255">Endonuclease</keyword>
<name>A0A0A2BEB0_PROMR</name>
<evidence type="ECO:0000259" key="4">
    <source>
        <dbReference type="Pfam" id="PF00565"/>
    </source>
</evidence>
<dbReference type="InterPro" id="IPR016071">
    <property type="entry name" value="Staphylococal_nuclease_OB-fold"/>
</dbReference>
<dbReference type="Gene3D" id="2.40.50.90">
    <property type="match status" value="1"/>
</dbReference>
<reference evidence="6" key="1">
    <citation type="journal article" date="2014" name="Sci. Data">
        <title>Genomes of diverse isolates of the marine cyanobacterium Prochlorococcus.</title>
        <authorList>
            <person name="Biller S."/>
            <person name="Berube P."/>
            <person name="Thompson J."/>
            <person name="Kelly L."/>
            <person name="Roggensack S."/>
            <person name="Awad L."/>
            <person name="Roache-Johnson K."/>
            <person name="Ding H."/>
            <person name="Giovannoni S.J."/>
            <person name="Moore L.R."/>
            <person name="Chisholm S.W."/>
        </authorList>
    </citation>
    <scope>NUCLEOTIDE SEQUENCE [LARGE SCALE GENOMIC DNA]</scope>
</reference>
<dbReference type="AlphaFoldDB" id="A0A0A2BEB0"/>
<sequence length="83" mass="9715">MACIDTPELKGPKAKPIEAKRSKDFLNNLVANKQISLKRITKDRYGRTVGELFKNRLNIQKMIVEKGYGKIYKKYSHQCEWSR</sequence>
<protein>
    <submittedName>
        <fullName evidence="5">Nuclease</fullName>
    </submittedName>
</protein>
<dbReference type="Pfam" id="PF00565">
    <property type="entry name" value="SNase"/>
    <property type="match status" value="1"/>
</dbReference>
<gene>
    <name evidence="5" type="ORF">EV01_0003</name>
</gene>
<evidence type="ECO:0000256" key="2">
    <source>
        <dbReference type="ARBA" id="ARBA00022759"/>
    </source>
</evidence>
<evidence type="ECO:0000256" key="3">
    <source>
        <dbReference type="ARBA" id="ARBA00022801"/>
    </source>
</evidence>
<proteinExistence type="predicted"/>
<keyword evidence="1" id="KW-0540">Nuclease</keyword>
<dbReference type="Proteomes" id="UP000030481">
    <property type="component" value="Unassembled WGS sequence"/>
</dbReference>
<dbReference type="EMBL" id="JNAR01000001">
    <property type="protein sequence ID" value="KGG10964.1"/>
    <property type="molecule type" value="Genomic_DNA"/>
</dbReference>
<evidence type="ECO:0000313" key="6">
    <source>
        <dbReference type="Proteomes" id="UP000030481"/>
    </source>
</evidence>
<comment type="caution">
    <text evidence="5">The sequence shown here is derived from an EMBL/GenBank/DDBJ whole genome shotgun (WGS) entry which is preliminary data.</text>
</comment>
<dbReference type="SUPFAM" id="SSF50199">
    <property type="entry name" value="Staphylococcal nuclease"/>
    <property type="match status" value="1"/>
</dbReference>
<dbReference type="GO" id="GO:0016787">
    <property type="term" value="F:hydrolase activity"/>
    <property type="evidence" value="ECO:0007669"/>
    <property type="project" value="UniProtKB-KW"/>
</dbReference>
<dbReference type="PANTHER" id="PTHR12302:SF3">
    <property type="entry name" value="SERINE_THREONINE-PROTEIN KINASE 31"/>
    <property type="match status" value="1"/>
</dbReference>